<evidence type="ECO:0000313" key="2">
    <source>
        <dbReference type="EMBL" id="KAG0469485.1"/>
    </source>
</evidence>
<feature type="transmembrane region" description="Helical" evidence="1">
    <location>
        <begin position="58"/>
        <end position="77"/>
    </location>
</feature>
<dbReference type="PANTHER" id="PTHR33306:SF5">
    <property type="entry name" value="OXIDOREDUCTASE_TRANSITION METAL ION-BINDING PROTEIN"/>
    <property type="match status" value="1"/>
</dbReference>
<keyword evidence="1" id="KW-0812">Transmembrane</keyword>
<gene>
    <name evidence="2" type="ORF">HPP92_016185</name>
</gene>
<dbReference type="Proteomes" id="UP000636800">
    <property type="component" value="Unassembled WGS sequence"/>
</dbReference>
<dbReference type="AlphaFoldDB" id="A0A835QF61"/>
<feature type="transmembrane region" description="Helical" evidence="1">
    <location>
        <begin position="92"/>
        <end position="109"/>
    </location>
</feature>
<dbReference type="OrthoDB" id="40579at2759"/>
<evidence type="ECO:0000256" key="1">
    <source>
        <dbReference type="SAM" id="Phobius"/>
    </source>
</evidence>
<proteinExistence type="predicted"/>
<reference evidence="2 3" key="1">
    <citation type="journal article" date="2020" name="Nat. Food">
        <title>A phased Vanilla planifolia genome enables genetic improvement of flavour and production.</title>
        <authorList>
            <person name="Hasing T."/>
            <person name="Tang H."/>
            <person name="Brym M."/>
            <person name="Khazi F."/>
            <person name="Huang T."/>
            <person name="Chambers A.H."/>
        </authorList>
    </citation>
    <scope>NUCLEOTIDE SEQUENCE [LARGE SCALE GENOMIC DNA]</scope>
    <source>
        <tissue evidence="2">Leaf</tissue>
    </source>
</reference>
<name>A0A835QF61_VANPL</name>
<keyword evidence="3" id="KW-1185">Reference proteome</keyword>
<dbReference type="EMBL" id="JADCNL010000008">
    <property type="protein sequence ID" value="KAG0469485.1"/>
    <property type="molecule type" value="Genomic_DNA"/>
</dbReference>
<accession>A0A835QF61</accession>
<dbReference type="PANTHER" id="PTHR33306">
    <property type="entry name" value="EXPRESSED PROTEIN-RELATED-RELATED"/>
    <property type="match status" value="1"/>
</dbReference>
<keyword evidence="1" id="KW-1133">Transmembrane helix</keyword>
<comment type="caution">
    <text evidence="2">The sequence shown here is derived from an EMBL/GenBank/DDBJ whole genome shotgun (WGS) entry which is preliminary data.</text>
</comment>
<keyword evidence="1" id="KW-0472">Membrane</keyword>
<evidence type="ECO:0000313" key="3">
    <source>
        <dbReference type="Proteomes" id="UP000636800"/>
    </source>
</evidence>
<organism evidence="2 3">
    <name type="scientific">Vanilla planifolia</name>
    <name type="common">Vanilla</name>
    <dbReference type="NCBI Taxonomy" id="51239"/>
    <lineage>
        <taxon>Eukaryota</taxon>
        <taxon>Viridiplantae</taxon>
        <taxon>Streptophyta</taxon>
        <taxon>Embryophyta</taxon>
        <taxon>Tracheophyta</taxon>
        <taxon>Spermatophyta</taxon>
        <taxon>Magnoliopsida</taxon>
        <taxon>Liliopsida</taxon>
        <taxon>Asparagales</taxon>
        <taxon>Orchidaceae</taxon>
        <taxon>Vanilloideae</taxon>
        <taxon>Vanilleae</taxon>
        <taxon>Vanilla</taxon>
    </lineage>
</organism>
<sequence>MAYHYYYNNSRASSSSKSSPLPLHLCFFLLILLPCITFSWYRSYESALGSILSQIKRFLIASSFVLLLGVQLFSIVADGRWWSPDETRSGGSPWIVGLFLLVLFLMVSYQSSFHERWWFPLLGR</sequence>
<protein>
    <submittedName>
        <fullName evidence="2">Uncharacterized protein</fullName>
    </submittedName>
</protein>
<feature type="transmembrane region" description="Helical" evidence="1">
    <location>
        <begin position="20"/>
        <end position="38"/>
    </location>
</feature>